<dbReference type="Gene3D" id="3.30.450.40">
    <property type="match status" value="1"/>
</dbReference>
<dbReference type="GO" id="GO:0003677">
    <property type="term" value="F:DNA binding"/>
    <property type="evidence" value="ECO:0007669"/>
    <property type="project" value="UniProtKB-KW"/>
</dbReference>
<organism evidence="8 9">
    <name type="scientific">Caulobacter flavus</name>
    <dbReference type="NCBI Taxonomy" id="1679497"/>
    <lineage>
        <taxon>Bacteria</taxon>
        <taxon>Pseudomonadati</taxon>
        <taxon>Pseudomonadota</taxon>
        <taxon>Alphaproteobacteria</taxon>
        <taxon>Caulobacterales</taxon>
        <taxon>Caulobacteraceae</taxon>
        <taxon>Caulobacter</taxon>
    </lineage>
</organism>
<protein>
    <submittedName>
        <fullName evidence="8">Transcriptional regulator</fullName>
    </submittedName>
</protein>
<keyword evidence="2" id="KW-0238">DNA-binding</keyword>
<evidence type="ECO:0000313" key="9">
    <source>
        <dbReference type="Proteomes" id="UP000234483"/>
    </source>
</evidence>
<gene>
    <name evidence="7" type="ORF">C1707_14150</name>
    <name evidence="8" type="ORF">CFHF_04755</name>
</gene>
<dbReference type="SUPFAM" id="SSF46785">
    <property type="entry name" value="Winged helix' DNA-binding domain"/>
    <property type="match status" value="1"/>
</dbReference>
<dbReference type="GO" id="GO:0045892">
    <property type="term" value="P:negative regulation of DNA-templated transcription"/>
    <property type="evidence" value="ECO:0007669"/>
    <property type="project" value="TreeGrafter"/>
</dbReference>
<evidence type="ECO:0000256" key="3">
    <source>
        <dbReference type="ARBA" id="ARBA00023163"/>
    </source>
</evidence>
<evidence type="ECO:0000256" key="1">
    <source>
        <dbReference type="ARBA" id="ARBA00023015"/>
    </source>
</evidence>
<sequence length="277" mass="30103">MKPSTSRGAEPVADDEGAATKSPSGSQTLFRGLDVLDVVADAGAIGLPALAARLGLTRSTTHRLATALVERRLLTQTPREGYSLGPKLLELGYLASQQMDLPRIARPHLEKLWEELEDTVHLGVLDDDRALYLDKLTGRRRINISSRVGDRQPIRSTGLGKALVLDDDEARWRALYRKEGPAAAGAPNEEQWIAWMHDYSQRGVAFDLEENEDRIRCVAAPVRGAGGHVVAAISVSGAAQYMDDERMTVLVDDIRSAADAISRDLGWNGKRGSGAKT</sequence>
<dbReference type="GO" id="GO:0003700">
    <property type="term" value="F:DNA-binding transcription factor activity"/>
    <property type="evidence" value="ECO:0007669"/>
    <property type="project" value="TreeGrafter"/>
</dbReference>
<dbReference type="SUPFAM" id="SSF55781">
    <property type="entry name" value="GAF domain-like"/>
    <property type="match status" value="1"/>
</dbReference>
<reference evidence="8 9" key="1">
    <citation type="submission" date="2017-12" db="EMBL/GenBank/DDBJ databases">
        <title>The genome sequence of Caulobacter flavus CGMCC1 15093.</title>
        <authorList>
            <person name="Gao J."/>
            <person name="Mao X."/>
            <person name="Sun J."/>
        </authorList>
    </citation>
    <scope>NUCLEOTIDE SEQUENCE [LARGE SCALE GENOMIC DNA]</scope>
    <source>
        <strain evidence="8 9">CGMCC1 15093</strain>
    </source>
</reference>
<dbReference type="RefSeq" id="WP_101711885.1">
    <property type="nucleotide sequence ID" value="NZ_CP026100.1"/>
</dbReference>
<dbReference type="Pfam" id="PF01614">
    <property type="entry name" value="IclR_C"/>
    <property type="match status" value="1"/>
</dbReference>
<dbReference type="InterPro" id="IPR005471">
    <property type="entry name" value="Tscrpt_reg_IclR_N"/>
</dbReference>
<keyword evidence="3" id="KW-0804">Transcription</keyword>
<dbReference type="SMART" id="SM00346">
    <property type="entry name" value="HTH_ICLR"/>
    <property type="match status" value="1"/>
</dbReference>
<evidence type="ECO:0000313" key="8">
    <source>
        <dbReference type="EMBL" id="PLR18529.1"/>
    </source>
</evidence>
<evidence type="ECO:0000259" key="6">
    <source>
        <dbReference type="PROSITE" id="PS51078"/>
    </source>
</evidence>
<dbReference type="PROSITE" id="PS51078">
    <property type="entry name" value="ICLR_ED"/>
    <property type="match status" value="1"/>
</dbReference>
<dbReference type="InterPro" id="IPR036390">
    <property type="entry name" value="WH_DNA-bd_sf"/>
</dbReference>
<dbReference type="Proteomes" id="UP000281192">
    <property type="component" value="Chromosome"/>
</dbReference>
<feature type="region of interest" description="Disordered" evidence="4">
    <location>
        <begin position="1"/>
        <end position="25"/>
    </location>
</feature>
<dbReference type="OrthoDB" id="6057486at2"/>
<dbReference type="AlphaFoldDB" id="A0A2N5CXJ8"/>
<dbReference type="InterPro" id="IPR029016">
    <property type="entry name" value="GAF-like_dom_sf"/>
</dbReference>
<reference evidence="7 10" key="2">
    <citation type="submission" date="2018-01" db="EMBL/GenBank/DDBJ databases">
        <title>Complete genome sequence of Caulobacter flavus RHGG3.</title>
        <authorList>
            <person name="Yang E."/>
        </authorList>
    </citation>
    <scope>NUCLEOTIDE SEQUENCE [LARGE SCALE GENOMIC DNA]</scope>
    <source>
        <strain evidence="7 10">RHGG3</strain>
    </source>
</reference>
<dbReference type="InterPro" id="IPR050707">
    <property type="entry name" value="HTH_MetabolicPath_Reg"/>
</dbReference>
<dbReference type="KEGG" id="cfh:C1707_14150"/>
<dbReference type="Proteomes" id="UP000234483">
    <property type="component" value="Unassembled WGS sequence"/>
</dbReference>
<dbReference type="PROSITE" id="PS51077">
    <property type="entry name" value="HTH_ICLR"/>
    <property type="match status" value="1"/>
</dbReference>
<feature type="domain" description="IclR-ED" evidence="6">
    <location>
        <begin position="87"/>
        <end position="267"/>
    </location>
</feature>
<dbReference type="EMBL" id="CP026100">
    <property type="protein sequence ID" value="AYV47309.1"/>
    <property type="molecule type" value="Genomic_DNA"/>
</dbReference>
<dbReference type="PANTHER" id="PTHR30136">
    <property type="entry name" value="HELIX-TURN-HELIX TRANSCRIPTIONAL REGULATOR, ICLR FAMILY"/>
    <property type="match status" value="1"/>
</dbReference>
<dbReference type="InterPro" id="IPR036388">
    <property type="entry name" value="WH-like_DNA-bd_sf"/>
</dbReference>
<keyword evidence="1" id="KW-0805">Transcription regulation</keyword>
<evidence type="ECO:0000256" key="4">
    <source>
        <dbReference type="SAM" id="MobiDB-lite"/>
    </source>
</evidence>
<evidence type="ECO:0000259" key="5">
    <source>
        <dbReference type="PROSITE" id="PS51077"/>
    </source>
</evidence>
<evidence type="ECO:0000313" key="7">
    <source>
        <dbReference type="EMBL" id="AYV47309.1"/>
    </source>
</evidence>
<dbReference type="PANTHER" id="PTHR30136:SF24">
    <property type="entry name" value="HTH-TYPE TRANSCRIPTIONAL REPRESSOR ALLR"/>
    <property type="match status" value="1"/>
</dbReference>
<dbReference type="Gene3D" id="1.10.10.10">
    <property type="entry name" value="Winged helix-like DNA-binding domain superfamily/Winged helix DNA-binding domain"/>
    <property type="match status" value="1"/>
</dbReference>
<proteinExistence type="predicted"/>
<name>A0A2N5CXJ8_9CAUL</name>
<keyword evidence="10" id="KW-1185">Reference proteome</keyword>
<evidence type="ECO:0000313" key="10">
    <source>
        <dbReference type="Proteomes" id="UP000281192"/>
    </source>
</evidence>
<feature type="domain" description="HTH iclR-type" evidence="5">
    <location>
        <begin position="26"/>
        <end position="86"/>
    </location>
</feature>
<dbReference type="EMBL" id="PJRQ01000009">
    <property type="protein sequence ID" value="PLR18529.1"/>
    <property type="molecule type" value="Genomic_DNA"/>
</dbReference>
<dbReference type="Pfam" id="PF09339">
    <property type="entry name" value="HTH_IclR"/>
    <property type="match status" value="1"/>
</dbReference>
<evidence type="ECO:0000256" key="2">
    <source>
        <dbReference type="ARBA" id="ARBA00023125"/>
    </source>
</evidence>
<dbReference type="InterPro" id="IPR014757">
    <property type="entry name" value="Tscrpt_reg_IclR_C"/>
</dbReference>
<accession>A0A2N5CXJ8</accession>